<dbReference type="PANTHER" id="PTHR30349:SF64">
    <property type="entry name" value="PROPHAGE INTEGRASE INTD-RELATED"/>
    <property type="match status" value="1"/>
</dbReference>
<proteinExistence type="inferred from homology"/>
<dbReference type="InterPro" id="IPR011010">
    <property type="entry name" value="DNA_brk_join_enz"/>
</dbReference>
<evidence type="ECO:0000313" key="9">
    <source>
        <dbReference type="EMBL" id="MSB75774.1"/>
    </source>
</evidence>
<dbReference type="Gene3D" id="1.10.443.10">
    <property type="entry name" value="Intergrase catalytic core"/>
    <property type="match status" value="1"/>
</dbReference>
<dbReference type="PROSITE" id="PS51898">
    <property type="entry name" value="TYR_RECOMBINASE"/>
    <property type="match status" value="1"/>
</dbReference>
<keyword evidence="2" id="KW-0229">DNA integration</keyword>
<evidence type="ECO:0000256" key="3">
    <source>
        <dbReference type="ARBA" id="ARBA00023125"/>
    </source>
</evidence>
<dbReference type="PANTHER" id="PTHR30349">
    <property type="entry name" value="PHAGE INTEGRASE-RELATED"/>
    <property type="match status" value="1"/>
</dbReference>
<evidence type="ECO:0000313" key="8">
    <source>
        <dbReference type="EMBL" id="MRZ56407.1"/>
    </source>
</evidence>
<dbReference type="InterPro" id="IPR010998">
    <property type="entry name" value="Integrase_recombinase_N"/>
</dbReference>
<protein>
    <submittedName>
        <fullName evidence="8">Tyrosine-type recombinase/integrase</fullName>
    </submittedName>
</protein>
<dbReference type="GO" id="GO:0003677">
    <property type="term" value="F:DNA binding"/>
    <property type="evidence" value="ECO:0007669"/>
    <property type="project" value="UniProtKB-UniRule"/>
</dbReference>
<dbReference type="EMBL" id="WKMO01000032">
    <property type="protein sequence ID" value="MSB75774.1"/>
    <property type="molecule type" value="Genomic_DNA"/>
</dbReference>
<dbReference type="Pfam" id="PF00589">
    <property type="entry name" value="Phage_integrase"/>
    <property type="match status" value="1"/>
</dbReference>
<name>A0A395YWJ0_PARDI</name>
<dbReference type="GeneID" id="49204095"/>
<evidence type="ECO:0000313" key="11">
    <source>
        <dbReference type="Proteomes" id="UP000441609"/>
    </source>
</evidence>
<comment type="caution">
    <text evidence="8">The sequence shown here is derived from an EMBL/GenBank/DDBJ whole genome shotgun (WGS) entry which is preliminary data.</text>
</comment>
<gene>
    <name evidence="8" type="ORF">GKD68_17000</name>
    <name evidence="9" type="ORF">GKD70_21155</name>
</gene>
<dbReference type="EMBL" id="WKNE01000016">
    <property type="protein sequence ID" value="MRZ56407.1"/>
    <property type="molecule type" value="Genomic_DNA"/>
</dbReference>
<evidence type="ECO:0000259" key="6">
    <source>
        <dbReference type="PROSITE" id="PS51898"/>
    </source>
</evidence>
<dbReference type="GO" id="GO:0015074">
    <property type="term" value="P:DNA integration"/>
    <property type="evidence" value="ECO:0007669"/>
    <property type="project" value="UniProtKB-KW"/>
</dbReference>
<dbReference type="SUPFAM" id="SSF56349">
    <property type="entry name" value="DNA breaking-rejoining enzymes"/>
    <property type="match status" value="1"/>
</dbReference>
<keyword evidence="4" id="KW-0233">DNA recombination</keyword>
<dbReference type="InterPro" id="IPR025269">
    <property type="entry name" value="SAM-like_dom"/>
</dbReference>
<feature type="domain" description="Tyr recombinase" evidence="6">
    <location>
        <begin position="215"/>
        <end position="398"/>
    </location>
</feature>
<dbReference type="InterPro" id="IPR013762">
    <property type="entry name" value="Integrase-like_cat_sf"/>
</dbReference>
<evidence type="ECO:0000256" key="2">
    <source>
        <dbReference type="ARBA" id="ARBA00022908"/>
    </source>
</evidence>
<dbReference type="Proteomes" id="UP000432516">
    <property type="component" value="Unassembled WGS sequence"/>
</dbReference>
<evidence type="ECO:0000259" key="7">
    <source>
        <dbReference type="PROSITE" id="PS51900"/>
    </source>
</evidence>
<reference evidence="10 11" key="1">
    <citation type="journal article" date="2019" name="Nat. Med.">
        <title>A library of human gut bacterial isolates paired with longitudinal multiomics data enables mechanistic microbiome research.</title>
        <authorList>
            <person name="Poyet M."/>
            <person name="Groussin M."/>
            <person name="Gibbons S.M."/>
            <person name="Avila-Pacheco J."/>
            <person name="Jiang X."/>
            <person name="Kearney S.M."/>
            <person name="Perrotta A.R."/>
            <person name="Berdy B."/>
            <person name="Zhao S."/>
            <person name="Lieberman T.D."/>
            <person name="Swanson P.K."/>
            <person name="Smith M."/>
            <person name="Roesemann S."/>
            <person name="Alexander J.E."/>
            <person name="Rich S.A."/>
            <person name="Livny J."/>
            <person name="Vlamakis H."/>
            <person name="Clish C."/>
            <person name="Bullock K."/>
            <person name="Deik A."/>
            <person name="Scott J."/>
            <person name="Pierce K.A."/>
            <person name="Xavier R.J."/>
            <person name="Alm E.J."/>
        </authorList>
    </citation>
    <scope>NUCLEOTIDE SEQUENCE [LARGE SCALE GENOMIC DNA]</scope>
    <source>
        <strain evidence="8 10">BIOML-A2</strain>
        <strain evidence="9 11">BIOML-A20</strain>
    </source>
</reference>
<comment type="similarity">
    <text evidence="1">Belongs to the 'phage' integrase family.</text>
</comment>
<dbReference type="Pfam" id="PF13102">
    <property type="entry name" value="Phage_int_SAM_5"/>
    <property type="match status" value="1"/>
</dbReference>
<evidence type="ECO:0000256" key="4">
    <source>
        <dbReference type="ARBA" id="ARBA00023172"/>
    </source>
</evidence>
<dbReference type="InterPro" id="IPR002104">
    <property type="entry name" value="Integrase_catalytic"/>
</dbReference>
<evidence type="ECO:0000256" key="1">
    <source>
        <dbReference type="ARBA" id="ARBA00008857"/>
    </source>
</evidence>
<sequence>MATIKTKFRSSSVEGREGTLYFQIIHGRVARQINTGYRLFPSEWDGRMSEIILPVSGDARRSLLLALKERMEKDIRRLESIIAGLERSGGTYPAGRVVELFHNPPPEDSHNFMAFGKRLVEELERVGKKRTAERYTTVLNSFTRFRGRDGDIPLEDIGSTLMLEYEAWLKDKGICPNSTSYYMRNLRAVYNRAVDKELTIQRSPFKHVYTGIDKTVKRAVPLKVIRMIRDLDLRISPGMEYARDMFMLSFYTRGMSFVDIAYLKKADLKSGVLTYRRQKTGRRLSIKWEKPMQEILDRYGHNDSPYLFPVIKDTAKDAVRQYRSTAHFINGKLKELGKRLGLGMPLTMYVARHAWASIARSKNVPLATISEAMGHDSENTTKIYLASLDTSQVDKANDIILKSL</sequence>
<dbReference type="AlphaFoldDB" id="A0A395YWJ0"/>
<dbReference type="CDD" id="cd01185">
    <property type="entry name" value="INTN1_C_like"/>
    <property type="match status" value="1"/>
</dbReference>
<evidence type="ECO:0000313" key="10">
    <source>
        <dbReference type="Proteomes" id="UP000432516"/>
    </source>
</evidence>
<keyword evidence="3 5" id="KW-0238">DNA-binding</keyword>
<feature type="domain" description="Core-binding (CB)" evidence="7">
    <location>
        <begin position="106"/>
        <end position="194"/>
    </location>
</feature>
<dbReference type="InterPro" id="IPR050090">
    <property type="entry name" value="Tyrosine_recombinase_XerCD"/>
</dbReference>
<accession>A0A395YWJ0</accession>
<dbReference type="Proteomes" id="UP000441609">
    <property type="component" value="Unassembled WGS sequence"/>
</dbReference>
<dbReference type="GO" id="GO:0006310">
    <property type="term" value="P:DNA recombination"/>
    <property type="evidence" value="ECO:0007669"/>
    <property type="project" value="UniProtKB-KW"/>
</dbReference>
<dbReference type="RefSeq" id="WP_005634576.1">
    <property type="nucleotide sequence ID" value="NZ_CAXSPS010000001.1"/>
</dbReference>
<evidence type="ECO:0000256" key="5">
    <source>
        <dbReference type="PROSITE-ProRule" id="PRU01248"/>
    </source>
</evidence>
<dbReference type="Gene3D" id="1.10.150.130">
    <property type="match status" value="1"/>
</dbReference>
<dbReference type="InterPro" id="IPR044068">
    <property type="entry name" value="CB"/>
</dbReference>
<dbReference type="PROSITE" id="PS51900">
    <property type="entry name" value="CB"/>
    <property type="match status" value="1"/>
</dbReference>
<organism evidence="8 10">
    <name type="scientific">Parabacteroides distasonis</name>
    <dbReference type="NCBI Taxonomy" id="823"/>
    <lineage>
        <taxon>Bacteria</taxon>
        <taxon>Pseudomonadati</taxon>
        <taxon>Bacteroidota</taxon>
        <taxon>Bacteroidia</taxon>
        <taxon>Bacteroidales</taxon>
        <taxon>Tannerellaceae</taxon>
        <taxon>Parabacteroides</taxon>
    </lineage>
</organism>